<dbReference type="PANTHER" id="PTHR45348">
    <property type="entry name" value="HYPOTHETICAL OXIDOREDUCTASE (EUROFUNG)"/>
    <property type="match status" value="1"/>
</dbReference>
<dbReference type="AlphaFoldDB" id="A0A8H7TH32"/>
<dbReference type="SUPFAM" id="SSF51735">
    <property type="entry name" value="NAD(P)-binding Rossmann-fold domains"/>
    <property type="match status" value="1"/>
</dbReference>
<evidence type="ECO:0008006" key="4">
    <source>
        <dbReference type="Google" id="ProtNLM"/>
    </source>
</evidence>
<dbReference type="Proteomes" id="UP000664132">
    <property type="component" value="Unassembled WGS sequence"/>
</dbReference>
<accession>A0A8H7TH32</accession>
<name>A0A8H7TH32_9HELO</name>
<evidence type="ECO:0000313" key="3">
    <source>
        <dbReference type="Proteomes" id="UP000664132"/>
    </source>
</evidence>
<keyword evidence="3" id="KW-1185">Reference proteome</keyword>
<comment type="caution">
    <text evidence="2">The sequence shown here is derived from an EMBL/GenBank/DDBJ whole genome shotgun (WGS) entry which is preliminary data.</text>
</comment>
<dbReference type="Gene3D" id="3.40.50.720">
    <property type="entry name" value="NAD(P)-binding Rossmann-like Domain"/>
    <property type="match status" value="1"/>
</dbReference>
<reference evidence="2" key="1">
    <citation type="submission" date="2021-02" db="EMBL/GenBank/DDBJ databases">
        <title>Genome sequence Cadophora malorum strain M34.</title>
        <authorList>
            <person name="Stefanovic E."/>
            <person name="Vu D."/>
            <person name="Scully C."/>
            <person name="Dijksterhuis J."/>
            <person name="Roader J."/>
            <person name="Houbraken J."/>
        </authorList>
    </citation>
    <scope>NUCLEOTIDE SEQUENCE</scope>
    <source>
        <strain evidence="2">M34</strain>
    </source>
</reference>
<dbReference type="GO" id="GO:0016651">
    <property type="term" value="F:oxidoreductase activity, acting on NAD(P)H"/>
    <property type="evidence" value="ECO:0007669"/>
    <property type="project" value="InterPro"/>
</dbReference>
<dbReference type="EMBL" id="JAFJYH010000122">
    <property type="protein sequence ID" value="KAG4418703.1"/>
    <property type="molecule type" value="Genomic_DNA"/>
</dbReference>
<evidence type="ECO:0000313" key="2">
    <source>
        <dbReference type="EMBL" id="KAG4418703.1"/>
    </source>
</evidence>
<dbReference type="InterPro" id="IPR047122">
    <property type="entry name" value="Trans-enoyl_RdTase-like"/>
</dbReference>
<gene>
    <name evidence="2" type="ORF">IFR04_008148</name>
</gene>
<dbReference type="OrthoDB" id="9992527at2759"/>
<sequence length="198" mass="22143">MGMHTVQQARIYHPKITIIALASARHHVYLRSLGADHVFDYSSPTVVKDVQSLGKDIRSGIDCHSEGRSTHLAARCMLPMGDDDLGGGNRRRIIRTLPPGLISGTIPPSVCADEWILSYTALGKPFWFLFKYYPANAEDYKSSMDFLQALTRLLQEQKVVPVKHRLMNGGLENISRGFDEMRSGNVRGEKLVYRIGGE</sequence>
<organism evidence="2 3">
    <name type="scientific">Cadophora malorum</name>
    <dbReference type="NCBI Taxonomy" id="108018"/>
    <lineage>
        <taxon>Eukaryota</taxon>
        <taxon>Fungi</taxon>
        <taxon>Dikarya</taxon>
        <taxon>Ascomycota</taxon>
        <taxon>Pezizomycotina</taxon>
        <taxon>Leotiomycetes</taxon>
        <taxon>Helotiales</taxon>
        <taxon>Ploettnerulaceae</taxon>
        <taxon>Cadophora</taxon>
    </lineage>
</organism>
<proteinExistence type="predicted"/>
<keyword evidence="1" id="KW-0560">Oxidoreductase</keyword>
<dbReference type="PANTHER" id="PTHR45348:SF7">
    <property type="entry name" value="ZINC BINDING OXIDOREDUCTASE, PUTATIVE-RELATED"/>
    <property type="match status" value="1"/>
</dbReference>
<protein>
    <recommendedName>
        <fullName evidence="4">Alcohol dehydrogenase-like C-terminal domain-containing protein</fullName>
    </recommendedName>
</protein>
<dbReference type="InterPro" id="IPR036291">
    <property type="entry name" value="NAD(P)-bd_dom_sf"/>
</dbReference>
<evidence type="ECO:0000256" key="1">
    <source>
        <dbReference type="ARBA" id="ARBA00023002"/>
    </source>
</evidence>
<dbReference type="Gene3D" id="3.90.180.10">
    <property type="entry name" value="Medium-chain alcohol dehydrogenases, catalytic domain"/>
    <property type="match status" value="1"/>
</dbReference>